<dbReference type="PROSITE" id="PS50830">
    <property type="entry name" value="TNASE_3"/>
    <property type="match status" value="1"/>
</dbReference>
<gene>
    <name evidence="3" type="ORF">PABY_14920</name>
</gene>
<evidence type="ECO:0000313" key="4">
    <source>
        <dbReference type="Proteomes" id="UP001341135"/>
    </source>
</evidence>
<reference evidence="3 4" key="1">
    <citation type="submission" date="2023-09" db="EMBL/GenBank/DDBJ databases">
        <title>Pyrofollis japonicus gen. nov. sp. nov., a novel member of the family Pyrodictiaceae isolated from the Iheya North hydrothermal field.</title>
        <authorList>
            <person name="Miyazaki U."/>
            <person name="Sanari M."/>
            <person name="Tame A."/>
            <person name="Kitajima M."/>
            <person name="Okamoto A."/>
            <person name="Sawayama S."/>
            <person name="Miyazaki J."/>
            <person name="Takai K."/>
            <person name="Nakagawa S."/>
        </authorList>
    </citation>
    <scope>NUCLEOTIDE SEQUENCE [LARGE SCALE GENOMIC DNA]</scope>
    <source>
        <strain evidence="3 4">AV2</strain>
    </source>
</reference>
<evidence type="ECO:0000256" key="1">
    <source>
        <dbReference type="SAM" id="Phobius"/>
    </source>
</evidence>
<dbReference type="InterPro" id="IPR016071">
    <property type="entry name" value="Staphylococal_nuclease_OB-fold"/>
</dbReference>
<feature type="transmembrane region" description="Helical" evidence="1">
    <location>
        <begin position="351"/>
        <end position="371"/>
    </location>
</feature>
<organism evidence="3 4">
    <name type="scientific">Pyrodictium abyssi</name>
    <dbReference type="NCBI Taxonomy" id="54256"/>
    <lineage>
        <taxon>Archaea</taxon>
        <taxon>Thermoproteota</taxon>
        <taxon>Thermoprotei</taxon>
        <taxon>Desulfurococcales</taxon>
        <taxon>Pyrodictiaceae</taxon>
        <taxon>Pyrodictium</taxon>
    </lineage>
</organism>
<dbReference type="Proteomes" id="UP001341135">
    <property type="component" value="Chromosome"/>
</dbReference>
<accession>A0ABM8IWK6</accession>
<keyword evidence="1" id="KW-1133">Transmembrane helix</keyword>
<evidence type="ECO:0000313" key="3">
    <source>
        <dbReference type="EMBL" id="BES81925.1"/>
    </source>
</evidence>
<dbReference type="SMART" id="SM00318">
    <property type="entry name" value="SNc"/>
    <property type="match status" value="1"/>
</dbReference>
<dbReference type="Pfam" id="PF00565">
    <property type="entry name" value="SNase"/>
    <property type="match status" value="1"/>
</dbReference>
<sequence length="380" mass="42011">MRVPILVLLLLGLAVLALAVHTARAEEAPDIDAVGRVRYVIDGDTMRVYILRVDQPVQACSEGVLEPRATITIRLADIDAPEQNEQDYEKARDALERLIDGKIVHIDVDDYSCIGYYGRVVAVVYLEYNETHMLNVNEWLLEEGYAREYNFTNNEFDPRDWSLYVPIFPWDDYGLDFVRLEGAGNVTLSGDIELQVAVVDSGREPLICFGGGRGCESIDGDLGDTHRVRIVLNDTDGARLRLYPDGYIGYVKDLDIEELYIDDRLIASDTSIEGVYGLRITWADNGIKLAFTGNITLLELNGDQLATPGQEPGAIVLEDLVPLSLGLRETASITGFARMLANPEEVPEAPLPALLALPVAALLLVLALHIYSQLKRSHSG</sequence>
<keyword evidence="1" id="KW-0472">Membrane</keyword>
<protein>
    <recommendedName>
        <fullName evidence="2">TNase-like domain-containing protein</fullName>
    </recommendedName>
</protein>
<dbReference type="InterPro" id="IPR035437">
    <property type="entry name" value="SNase_OB-fold_sf"/>
</dbReference>
<dbReference type="Gene3D" id="2.40.50.90">
    <property type="match status" value="1"/>
</dbReference>
<evidence type="ECO:0000259" key="2">
    <source>
        <dbReference type="PROSITE" id="PS50830"/>
    </source>
</evidence>
<dbReference type="SUPFAM" id="SSF50199">
    <property type="entry name" value="Staphylococcal nuclease"/>
    <property type="match status" value="1"/>
</dbReference>
<proteinExistence type="predicted"/>
<dbReference type="GeneID" id="89289503"/>
<dbReference type="EMBL" id="AP028907">
    <property type="protein sequence ID" value="BES81925.1"/>
    <property type="molecule type" value="Genomic_DNA"/>
</dbReference>
<dbReference type="RefSeq" id="WP_338248755.1">
    <property type="nucleotide sequence ID" value="NZ_AP028907.1"/>
</dbReference>
<keyword evidence="4" id="KW-1185">Reference proteome</keyword>
<feature type="domain" description="TNase-like" evidence="2">
    <location>
        <begin position="31"/>
        <end position="149"/>
    </location>
</feature>
<keyword evidence="1" id="KW-0812">Transmembrane</keyword>
<name>A0ABM8IWK6_9CREN</name>